<keyword evidence="2" id="KW-0378">Hydrolase</keyword>
<dbReference type="Pfam" id="PF00251">
    <property type="entry name" value="Glyco_hydro_32N"/>
    <property type="match status" value="1"/>
</dbReference>
<dbReference type="Proteomes" id="UP001346149">
    <property type="component" value="Unassembled WGS sequence"/>
</dbReference>
<dbReference type="InterPro" id="IPR050551">
    <property type="entry name" value="Fructan_Metab_Enzymes"/>
</dbReference>
<reference evidence="5 6" key="1">
    <citation type="journal article" date="2023" name="Hortic Res">
        <title>Pangenome of water caltrop reveals structural variations and asymmetric subgenome divergence after allopolyploidization.</title>
        <authorList>
            <person name="Zhang X."/>
            <person name="Chen Y."/>
            <person name="Wang L."/>
            <person name="Yuan Y."/>
            <person name="Fang M."/>
            <person name="Shi L."/>
            <person name="Lu R."/>
            <person name="Comes H.P."/>
            <person name="Ma Y."/>
            <person name="Chen Y."/>
            <person name="Huang G."/>
            <person name="Zhou Y."/>
            <person name="Zheng Z."/>
            <person name="Qiu Y."/>
        </authorList>
    </citation>
    <scope>NUCLEOTIDE SEQUENCE [LARGE SCALE GENOMIC DNA]</scope>
    <source>
        <strain evidence="5">F231</strain>
    </source>
</reference>
<proteinExistence type="inferred from homology"/>
<keyword evidence="6" id="KW-1185">Reference proteome</keyword>
<dbReference type="Gene3D" id="2.115.10.20">
    <property type="entry name" value="Glycosyl hydrolase domain, family 43"/>
    <property type="match status" value="1"/>
</dbReference>
<evidence type="ECO:0000256" key="1">
    <source>
        <dbReference type="ARBA" id="ARBA00009902"/>
    </source>
</evidence>
<sequence length="229" mass="25931">MIYKGLYHLLYQYNLNGSVYIVWAHFTSKDLINWSHHKPAIYPSQPADKLGCWSGSTTILPDGKHAILYTGINPQNQQVQNIAFPKDLSDPYLVEWEKSPSNPLMAPTASNKINASSFRDPTTAWLGSDGTWRVITGSKIDRTGMAILYRSKDFLQWEKAEHPLHSAEDTSMWECPDFFPVSTNSDMGLDISENGANVKYVFKVSLDDTRKEYYTIGTYDSSKDIYTPA</sequence>
<dbReference type="AlphaFoldDB" id="A0AAN7KEE8"/>
<evidence type="ECO:0000313" key="5">
    <source>
        <dbReference type="EMBL" id="KAK4765401.1"/>
    </source>
</evidence>
<evidence type="ECO:0000256" key="2">
    <source>
        <dbReference type="ARBA" id="ARBA00022801"/>
    </source>
</evidence>
<dbReference type="PANTHER" id="PTHR31953">
    <property type="entry name" value="BETA-FRUCTOFURANOSIDASE, INSOLUBLE ISOENZYME CWINV1-RELATED"/>
    <property type="match status" value="1"/>
</dbReference>
<dbReference type="CDD" id="cd18624">
    <property type="entry name" value="GH32_Fruct1-like"/>
    <property type="match status" value="1"/>
</dbReference>
<name>A0AAN7KEE8_TRANT</name>
<dbReference type="InterPro" id="IPR001362">
    <property type="entry name" value="Glyco_hydro_32"/>
</dbReference>
<protein>
    <recommendedName>
        <fullName evidence="4">Glycosyl hydrolase family 32 N-terminal domain-containing protein</fullName>
    </recommendedName>
</protein>
<dbReference type="SMART" id="SM00640">
    <property type="entry name" value="Glyco_32"/>
    <property type="match status" value="1"/>
</dbReference>
<gene>
    <name evidence="5" type="ORF">SAY86_026491</name>
</gene>
<comment type="similarity">
    <text evidence="1">Belongs to the glycosyl hydrolase 32 family.</text>
</comment>
<evidence type="ECO:0000313" key="6">
    <source>
        <dbReference type="Proteomes" id="UP001346149"/>
    </source>
</evidence>
<dbReference type="SUPFAM" id="SSF75005">
    <property type="entry name" value="Arabinanase/levansucrase/invertase"/>
    <property type="match status" value="1"/>
</dbReference>
<feature type="domain" description="Glycosyl hydrolase family 32 N-terminal" evidence="4">
    <location>
        <begin position="1"/>
        <end position="227"/>
    </location>
</feature>
<dbReference type="InterPro" id="IPR023296">
    <property type="entry name" value="Glyco_hydro_beta-prop_sf"/>
</dbReference>
<evidence type="ECO:0000259" key="4">
    <source>
        <dbReference type="Pfam" id="PF00251"/>
    </source>
</evidence>
<evidence type="ECO:0000256" key="3">
    <source>
        <dbReference type="ARBA" id="ARBA00023295"/>
    </source>
</evidence>
<keyword evidence="3" id="KW-0326">Glycosidase</keyword>
<dbReference type="GO" id="GO:0005975">
    <property type="term" value="P:carbohydrate metabolic process"/>
    <property type="evidence" value="ECO:0007669"/>
    <property type="project" value="InterPro"/>
</dbReference>
<dbReference type="GO" id="GO:0004553">
    <property type="term" value="F:hydrolase activity, hydrolyzing O-glycosyl compounds"/>
    <property type="evidence" value="ECO:0007669"/>
    <property type="project" value="InterPro"/>
</dbReference>
<dbReference type="EMBL" id="JAXQNO010000023">
    <property type="protein sequence ID" value="KAK4765401.1"/>
    <property type="molecule type" value="Genomic_DNA"/>
</dbReference>
<dbReference type="InterPro" id="IPR013148">
    <property type="entry name" value="Glyco_hydro_32_N"/>
</dbReference>
<comment type="caution">
    <text evidence="5">The sequence shown here is derived from an EMBL/GenBank/DDBJ whole genome shotgun (WGS) entry which is preliminary data.</text>
</comment>
<accession>A0AAN7KEE8</accession>
<organism evidence="5 6">
    <name type="scientific">Trapa natans</name>
    <name type="common">Water chestnut</name>
    <dbReference type="NCBI Taxonomy" id="22666"/>
    <lineage>
        <taxon>Eukaryota</taxon>
        <taxon>Viridiplantae</taxon>
        <taxon>Streptophyta</taxon>
        <taxon>Embryophyta</taxon>
        <taxon>Tracheophyta</taxon>
        <taxon>Spermatophyta</taxon>
        <taxon>Magnoliopsida</taxon>
        <taxon>eudicotyledons</taxon>
        <taxon>Gunneridae</taxon>
        <taxon>Pentapetalae</taxon>
        <taxon>rosids</taxon>
        <taxon>malvids</taxon>
        <taxon>Myrtales</taxon>
        <taxon>Lythraceae</taxon>
        <taxon>Trapa</taxon>
    </lineage>
</organism>